<comment type="catalytic activity">
    <reaction evidence="10">
        <text>(3E,5Z,8Z,11Z,14Z)-eicosapentaenoyl-CoA = (2E,4E,8Z,11Z,14Z)-eicosapentaenoyl-CoA</text>
        <dbReference type="Rhea" id="RHEA:45224"/>
        <dbReference type="ChEBI" id="CHEBI:85090"/>
        <dbReference type="ChEBI" id="CHEBI:85091"/>
    </reaction>
</comment>
<evidence type="ECO:0000313" key="14">
    <source>
        <dbReference type="Ensembl" id="ENSCSRP00000007210.1"/>
    </source>
</evidence>
<evidence type="ECO:0000256" key="2">
    <source>
        <dbReference type="ARBA" id="ARBA00005005"/>
    </source>
</evidence>
<dbReference type="AlphaFoldDB" id="A0A8C3S1C8"/>
<dbReference type="FunFam" id="3.90.226.10:FF:000024">
    <property type="entry name" value="Delta3,5-delta2,4-dienoyl-CoA isomerase"/>
    <property type="match status" value="1"/>
</dbReference>
<comment type="catalytic activity">
    <reaction evidence="9">
        <text>(3E,5Z)-octadienoyl-CoA = (2E,4E)-octadienoyl-CoA</text>
        <dbReference type="Rhea" id="RHEA:45244"/>
        <dbReference type="ChEBI" id="CHEBI:62243"/>
        <dbReference type="ChEBI" id="CHEBI:85108"/>
    </reaction>
</comment>
<evidence type="ECO:0000256" key="3">
    <source>
        <dbReference type="ARBA" id="ARBA00005254"/>
    </source>
</evidence>
<dbReference type="PANTHER" id="PTHR43149">
    <property type="entry name" value="ENOYL-COA HYDRATASE"/>
    <property type="match status" value="1"/>
</dbReference>
<organism evidence="14 15">
    <name type="scientific">Chelydra serpentina</name>
    <name type="common">Snapping turtle</name>
    <name type="synonym">Testudo serpentina</name>
    <dbReference type="NCBI Taxonomy" id="8475"/>
    <lineage>
        <taxon>Eukaryota</taxon>
        <taxon>Metazoa</taxon>
        <taxon>Chordata</taxon>
        <taxon>Craniata</taxon>
        <taxon>Vertebrata</taxon>
        <taxon>Euteleostomi</taxon>
        <taxon>Archelosauria</taxon>
        <taxon>Testudinata</taxon>
        <taxon>Testudines</taxon>
        <taxon>Cryptodira</taxon>
        <taxon>Durocryptodira</taxon>
        <taxon>Americhelydia</taxon>
        <taxon>Chelydroidea</taxon>
        <taxon>Chelydridae</taxon>
        <taxon>Chelydra</taxon>
    </lineage>
</organism>
<accession>A0A8C3S1C8</accession>
<dbReference type="FunFam" id="1.10.12.10:FF:000004">
    <property type="entry name" value="Delta3,5-delta2,4-dienoyl-CoA isomerase"/>
    <property type="match status" value="1"/>
</dbReference>
<comment type="similarity">
    <text evidence="3 13">Belongs to the enoyl-CoA hydratase/isomerase family.</text>
</comment>
<evidence type="ECO:0000256" key="12">
    <source>
        <dbReference type="ARBA" id="ARBA00071021"/>
    </source>
</evidence>
<reference evidence="14" key="2">
    <citation type="submission" date="2025-09" db="UniProtKB">
        <authorList>
            <consortium name="Ensembl"/>
        </authorList>
    </citation>
    <scope>IDENTIFICATION</scope>
</reference>
<dbReference type="Proteomes" id="UP000694403">
    <property type="component" value="Unplaced"/>
</dbReference>
<dbReference type="SUPFAM" id="SSF52096">
    <property type="entry name" value="ClpP/crotonase"/>
    <property type="match status" value="1"/>
</dbReference>
<evidence type="ECO:0000256" key="7">
    <source>
        <dbReference type="ARBA" id="ARBA00023140"/>
    </source>
</evidence>
<protein>
    <recommendedName>
        <fullName evidence="12">Delta(3,5)-Delta(2,4)-dienoyl-CoA isomerase, mitochondrial</fullName>
    </recommendedName>
</protein>
<dbReference type="GO" id="GO:0006635">
    <property type="term" value="P:fatty acid beta-oxidation"/>
    <property type="evidence" value="ECO:0007669"/>
    <property type="project" value="UniProtKB-UniPathway"/>
</dbReference>
<dbReference type="Gene3D" id="3.90.226.10">
    <property type="entry name" value="2-enoyl-CoA Hydratase, Chain A, domain 1"/>
    <property type="match status" value="1"/>
</dbReference>
<evidence type="ECO:0000256" key="6">
    <source>
        <dbReference type="ARBA" id="ARBA00023098"/>
    </source>
</evidence>
<dbReference type="Pfam" id="PF00378">
    <property type="entry name" value="ECH_1"/>
    <property type="match status" value="1"/>
</dbReference>
<dbReference type="InterPro" id="IPR029045">
    <property type="entry name" value="ClpP/crotonase-like_dom_sf"/>
</dbReference>
<evidence type="ECO:0000256" key="8">
    <source>
        <dbReference type="ARBA" id="ARBA00023235"/>
    </source>
</evidence>
<evidence type="ECO:0000256" key="11">
    <source>
        <dbReference type="ARBA" id="ARBA00055786"/>
    </source>
</evidence>
<dbReference type="InterPro" id="IPR018376">
    <property type="entry name" value="Enoyl-CoA_hyd/isom_CS"/>
</dbReference>
<dbReference type="GO" id="GO:0051750">
    <property type="term" value="F:delta(3,5)-delta(2,4)-dienoyl-CoA isomerase activity"/>
    <property type="evidence" value="ECO:0007669"/>
    <property type="project" value="TreeGrafter"/>
</dbReference>
<reference evidence="14" key="1">
    <citation type="submission" date="2025-08" db="UniProtKB">
        <authorList>
            <consortium name="Ensembl"/>
        </authorList>
    </citation>
    <scope>IDENTIFICATION</scope>
</reference>
<dbReference type="Gene3D" id="1.10.12.10">
    <property type="entry name" value="Lyase 2-enoyl-coa Hydratase, Chain A, domain 2"/>
    <property type="match status" value="1"/>
</dbReference>
<dbReference type="PROSITE" id="PS00166">
    <property type="entry name" value="ENOYL_COA_HYDRATASE"/>
    <property type="match status" value="1"/>
</dbReference>
<keyword evidence="8" id="KW-0413">Isomerase</keyword>
<comment type="subcellular location">
    <subcellularLocation>
        <location evidence="1">Peroxisome</location>
    </subcellularLocation>
</comment>
<dbReference type="Ensembl" id="ENSCSRT00000007443.1">
    <property type="protein sequence ID" value="ENSCSRP00000007210.1"/>
    <property type="gene ID" value="ENSCSRG00000005327.1"/>
</dbReference>
<evidence type="ECO:0000256" key="13">
    <source>
        <dbReference type="RuleBase" id="RU003707"/>
    </source>
</evidence>
<keyword evidence="5" id="KW-0007">Acetylation</keyword>
<evidence type="ECO:0000313" key="15">
    <source>
        <dbReference type="Proteomes" id="UP000694403"/>
    </source>
</evidence>
<evidence type="ECO:0000256" key="10">
    <source>
        <dbReference type="ARBA" id="ARBA00052809"/>
    </source>
</evidence>
<dbReference type="GO" id="GO:0005777">
    <property type="term" value="C:peroxisome"/>
    <property type="evidence" value="ECO:0007669"/>
    <property type="project" value="UniProtKB-SubCell"/>
</dbReference>
<dbReference type="PANTHER" id="PTHR43149:SF1">
    <property type="entry name" value="DELTA(3,5)-DELTA(2,4)-DIENOYL-COA ISOMERASE, MITOCHONDRIAL"/>
    <property type="match status" value="1"/>
</dbReference>
<evidence type="ECO:0000256" key="9">
    <source>
        <dbReference type="ARBA" id="ARBA00051408"/>
    </source>
</evidence>
<evidence type="ECO:0000256" key="5">
    <source>
        <dbReference type="ARBA" id="ARBA00022990"/>
    </source>
</evidence>
<dbReference type="UniPathway" id="UPA00659"/>
<keyword evidence="6" id="KW-0443">Lipid metabolism</keyword>
<comment type="function">
    <text evidence="11">Isomerization of 3-trans,5-cis-dienoyl-CoA to 2-trans,4-trans-dienoyl-CoA.</text>
</comment>
<dbReference type="CDD" id="cd06558">
    <property type="entry name" value="crotonase-like"/>
    <property type="match status" value="1"/>
</dbReference>
<dbReference type="InterPro" id="IPR045002">
    <property type="entry name" value="Ech1-like"/>
</dbReference>
<dbReference type="InterPro" id="IPR014748">
    <property type="entry name" value="Enoyl-CoA_hydra_C"/>
</dbReference>
<keyword evidence="7" id="KW-0576">Peroxisome</keyword>
<keyword evidence="15" id="KW-1185">Reference proteome</keyword>
<proteinExistence type="inferred from homology"/>
<evidence type="ECO:0000256" key="1">
    <source>
        <dbReference type="ARBA" id="ARBA00004275"/>
    </source>
</evidence>
<name>A0A8C3S1C8_CHESE</name>
<sequence>MAAAVAGSVLRGLLRRQLSAQIQPLLSFRAMSSAPEQPHASHSYETLKVSQAREKVLHVELNRPDKRNAMNAVFWREMVQCFNKITQDSECRAVVVSGAGKLFTAGIDLMEMSSVFVMVEGDDMARKAWNLRKKIREYQESFTVLQRCPKPVIAAIHGGCIGGGVDLISACDIRYCTQDAWFQVKEVDVGLAADVGTLQRLPRIIGNQSRVFQDKQAMLEGAFELAADIAGKSPVAVQGTKINLMYSRDHSVSEGLRYMATWNMSMLQSEDLMKSAQAALEKKSTKDIVFSKL</sequence>
<dbReference type="GO" id="GO:0005739">
    <property type="term" value="C:mitochondrion"/>
    <property type="evidence" value="ECO:0007669"/>
    <property type="project" value="TreeGrafter"/>
</dbReference>
<evidence type="ECO:0000256" key="4">
    <source>
        <dbReference type="ARBA" id="ARBA00022832"/>
    </source>
</evidence>
<dbReference type="InterPro" id="IPR001753">
    <property type="entry name" value="Enoyl-CoA_hydra/iso"/>
</dbReference>
<comment type="pathway">
    <text evidence="2">Lipid metabolism; fatty acid beta-oxidation.</text>
</comment>
<keyword evidence="4" id="KW-0276">Fatty acid metabolism</keyword>